<proteinExistence type="predicted"/>
<dbReference type="OrthoDB" id="9811746at2"/>
<evidence type="ECO:0000259" key="1">
    <source>
        <dbReference type="Pfam" id="PF08937"/>
    </source>
</evidence>
<dbReference type="Gene3D" id="3.40.50.9200">
    <property type="entry name" value="Hypothetical protein MTH538"/>
    <property type="match status" value="1"/>
</dbReference>
<dbReference type="InterPro" id="IPR015032">
    <property type="entry name" value="ThsB__TIR-like_domain"/>
</dbReference>
<sequence>MATYPIFLSYSWAEQDGTERITSLMENYRLRTEDFAYEYYSVSKDDPVQFLPSNKALASAIETQMKQCSCLIILAGVYEEFTRWINLELDAAKKLKIPVILVEAVSPKHTNFKEKRAACATVKWDVQELGDAIVKHAKMKK</sequence>
<keyword evidence="3" id="KW-1185">Reference proteome</keyword>
<organism evidence="2 3">
    <name type="scientific">Oxalobacter formigenes OXCC13</name>
    <dbReference type="NCBI Taxonomy" id="556269"/>
    <lineage>
        <taxon>Bacteria</taxon>
        <taxon>Pseudomonadati</taxon>
        <taxon>Pseudomonadota</taxon>
        <taxon>Betaproteobacteria</taxon>
        <taxon>Burkholderiales</taxon>
        <taxon>Oxalobacteraceae</taxon>
        <taxon>Oxalobacter</taxon>
    </lineage>
</organism>
<dbReference type="STRING" id="847.BRW83_0606"/>
<gene>
    <name evidence="2" type="ORF">OFBG_01494</name>
</gene>
<reference evidence="2 3" key="1">
    <citation type="submission" date="2009-02" db="EMBL/GenBank/DDBJ databases">
        <title>The Genome Sequence of Oxalobacter formigenes OXCC13.</title>
        <authorList>
            <consortium name="The Broad Institute Genome Sequencing Platform"/>
            <person name="Ward D."/>
            <person name="Young S.K."/>
            <person name="Kodira C.D."/>
            <person name="Zeng Q."/>
            <person name="Koehrsen M."/>
            <person name="Alvarado L."/>
            <person name="Berlin A."/>
            <person name="Borenstein D."/>
            <person name="Chen Z."/>
            <person name="Engels R."/>
            <person name="Freedman E."/>
            <person name="Gellesch M."/>
            <person name="Goldberg J."/>
            <person name="Griggs A."/>
            <person name="Gujja S."/>
            <person name="Heiman D."/>
            <person name="Hepburn T."/>
            <person name="Howarth C."/>
            <person name="Jen D."/>
            <person name="Larson L."/>
            <person name="Lewis B."/>
            <person name="Mehta T."/>
            <person name="Park D."/>
            <person name="Pearson M."/>
            <person name="Roberts A."/>
            <person name="Saif S."/>
            <person name="Shea T."/>
            <person name="Shenoy N."/>
            <person name="Sisk P."/>
            <person name="Stolte C."/>
            <person name="Sykes S."/>
            <person name="Walk T."/>
            <person name="White J."/>
            <person name="Yandava C."/>
            <person name="Allison M.J."/>
            <person name="Lander E."/>
            <person name="Nusbaum C."/>
            <person name="Galagan J."/>
            <person name="Birren B."/>
        </authorList>
    </citation>
    <scope>NUCLEOTIDE SEQUENCE [LARGE SCALE GENOMIC DNA]</scope>
    <source>
        <strain evidence="2 3">OXCC13</strain>
    </source>
</reference>
<name>C3XB90_OXAFO</name>
<dbReference type="AlphaFoldDB" id="C3XB90"/>
<dbReference type="SUPFAM" id="SSF52206">
    <property type="entry name" value="Hypothetical protein MTH538"/>
    <property type="match status" value="1"/>
</dbReference>
<dbReference type="InterPro" id="IPR036490">
    <property type="entry name" value="ThsB_TIR-like_sf"/>
</dbReference>
<dbReference type="Pfam" id="PF08937">
    <property type="entry name" value="ThsB_TIR"/>
    <property type="match status" value="1"/>
</dbReference>
<dbReference type="GeneID" id="77134513"/>
<dbReference type="Proteomes" id="UP000005089">
    <property type="component" value="Unassembled WGS sequence"/>
</dbReference>
<evidence type="ECO:0000313" key="3">
    <source>
        <dbReference type="Proteomes" id="UP000005089"/>
    </source>
</evidence>
<dbReference type="eggNOG" id="ENOG5032BPX">
    <property type="taxonomic scope" value="Bacteria"/>
</dbReference>
<dbReference type="RefSeq" id="WP_005881643.1">
    <property type="nucleotide sequence ID" value="NZ_CP019430.1"/>
</dbReference>
<evidence type="ECO:0000313" key="2">
    <source>
        <dbReference type="EMBL" id="EEO30466.1"/>
    </source>
</evidence>
<dbReference type="HOGENOM" id="CLU_140379_1_0_4"/>
<protein>
    <recommendedName>
        <fullName evidence="1">Thoeris protein ThsB TIR-like domain-containing protein</fullName>
    </recommendedName>
</protein>
<feature type="domain" description="Thoeris protein ThsB TIR-like" evidence="1">
    <location>
        <begin position="7"/>
        <end position="103"/>
    </location>
</feature>
<dbReference type="EMBL" id="GG658170">
    <property type="protein sequence ID" value="EEO30466.1"/>
    <property type="molecule type" value="Genomic_DNA"/>
</dbReference>
<accession>C3XB90</accession>